<accession>A0ACC0PSX4</accession>
<gene>
    <name evidence="1" type="ORF">RHMOL_Rhmol02G0213400</name>
</gene>
<dbReference type="Proteomes" id="UP001062846">
    <property type="component" value="Chromosome 2"/>
</dbReference>
<name>A0ACC0PSX4_RHOML</name>
<reference evidence="1" key="1">
    <citation type="submission" date="2022-02" db="EMBL/GenBank/DDBJ databases">
        <title>Plant Genome Project.</title>
        <authorList>
            <person name="Zhang R.-G."/>
        </authorList>
    </citation>
    <scope>NUCLEOTIDE SEQUENCE</scope>
    <source>
        <strain evidence="1">AT1</strain>
    </source>
</reference>
<sequence length="141" mass="16470">MASCSPPCHNWVQVEKTLLVSALKSLVESRLWTTVDGHFRPSYVRYLKRCMDKDFSDAAIEEWHIETKVKKWRRTCLFIVDLIDCVGFEWDTSENMVVIEDNVWAAFAQVHPQARVARDVQSPLFDGWRVCFIPLPKKPEE</sequence>
<evidence type="ECO:0000313" key="2">
    <source>
        <dbReference type="Proteomes" id="UP001062846"/>
    </source>
</evidence>
<keyword evidence="2" id="KW-1185">Reference proteome</keyword>
<proteinExistence type="predicted"/>
<dbReference type="EMBL" id="CM046389">
    <property type="protein sequence ID" value="KAI8568600.1"/>
    <property type="molecule type" value="Genomic_DNA"/>
</dbReference>
<evidence type="ECO:0000313" key="1">
    <source>
        <dbReference type="EMBL" id="KAI8568600.1"/>
    </source>
</evidence>
<protein>
    <submittedName>
        <fullName evidence="1">Uncharacterized protein</fullName>
    </submittedName>
</protein>
<comment type="caution">
    <text evidence="1">The sequence shown here is derived from an EMBL/GenBank/DDBJ whole genome shotgun (WGS) entry which is preliminary data.</text>
</comment>
<organism evidence="1 2">
    <name type="scientific">Rhododendron molle</name>
    <name type="common">Chinese azalea</name>
    <name type="synonym">Azalea mollis</name>
    <dbReference type="NCBI Taxonomy" id="49168"/>
    <lineage>
        <taxon>Eukaryota</taxon>
        <taxon>Viridiplantae</taxon>
        <taxon>Streptophyta</taxon>
        <taxon>Embryophyta</taxon>
        <taxon>Tracheophyta</taxon>
        <taxon>Spermatophyta</taxon>
        <taxon>Magnoliopsida</taxon>
        <taxon>eudicotyledons</taxon>
        <taxon>Gunneridae</taxon>
        <taxon>Pentapetalae</taxon>
        <taxon>asterids</taxon>
        <taxon>Ericales</taxon>
        <taxon>Ericaceae</taxon>
        <taxon>Ericoideae</taxon>
        <taxon>Rhodoreae</taxon>
        <taxon>Rhododendron</taxon>
    </lineage>
</organism>